<protein>
    <submittedName>
        <fullName evidence="1">Uncharacterized protein</fullName>
    </submittedName>
</protein>
<keyword evidence="2" id="KW-1185">Reference proteome</keyword>
<gene>
    <name evidence="1" type="ORF">SAMN02745977_01401</name>
</gene>
<reference evidence="1 2" key="1">
    <citation type="submission" date="2016-10" db="EMBL/GenBank/DDBJ databases">
        <authorList>
            <person name="de Groot N.N."/>
        </authorList>
    </citation>
    <scope>NUCLEOTIDE SEQUENCE [LARGE SCALE GENOMIC DNA]</scope>
    <source>
        <strain evidence="1 2">DSM 15123</strain>
    </source>
</reference>
<dbReference type="STRING" id="1121117.SAMN02745977_01401"/>
<dbReference type="EMBL" id="FOCW01000002">
    <property type="protein sequence ID" value="SEN49908.1"/>
    <property type="molecule type" value="Genomic_DNA"/>
</dbReference>
<accession>A0A1H8H360</accession>
<name>A0A1H8H360_9BURK</name>
<dbReference type="RefSeq" id="WP_091815856.1">
    <property type="nucleotide sequence ID" value="NZ_FOCW01000002.1"/>
</dbReference>
<evidence type="ECO:0000313" key="2">
    <source>
        <dbReference type="Proteomes" id="UP000199531"/>
    </source>
</evidence>
<dbReference type="Proteomes" id="UP000199531">
    <property type="component" value="Unassembled WGS sequence"/>
</dbReference>
<evidence type="ECO:0000313" key="1">
    <source>
        <dbReference type="EMBL" id="SEN49908.1"/>
    </source>
</evidence>
<dbReference type="AlphaFoldDB" id="A0A1H8H360"/>
<sequence>MHLLSIVHDPEANGWNYWIWKDNDLGGVCGLEAHSKGPAYPSYEEALKAGSAALGMVDHADELAP</sequence>
<organism evidence="1 2">
    <name type="scientific">Brachymonas denitrificans DSM 15123</name>
    <dbReference type="NCBI Taxonomy" id="1121117"/>
    <lineage>
        <taxon>Bacteria</taxon>
        <taxon>Pseudomonadati</taxon>
        <taxon>Pseudomonadota</taxon>
        <taxon>Betaproteobacteria</taxon>
        <taxon>Burkholderiales</taxon>
        <taxon>Comamonadaceae</taxon>
        <taxon>Brachymonas</taxon>
    </lineage>
</organism>
<proteinExistence type="predicted"/>